<dbReference type="Ensembl" id="ENSNVIT00000000503.1">
    <property type="protein sequence ID" value="ENSNVIP00000000435.1"/>
    <property type="gene ID" value="ENSNVIG00000000402.1"/>
</dbReference>
<dbReference type="GeneTree" id="ENSGT00960000192699"/>
<name>A0A8C7A1E3_NEOVI</name>
<proteinExistence type="predicted"/>
<evidence type="ECO:0000313" key="1">
    <source>
        <dbReference type="Ensembl" id="ENSNVIP00000000435.1"/>
    </source>
</evidence>
<dbReference type="AlphaFoldDB" id="A0A8C7A1E3"/>
<keyword evidence="2" id="KW-1185">Reference proteome</keyword>
<dbReference type="Proteomes" id="UP000694425">
    <property type="component" value="Unplaced"/>
</dbReference>
<evidence type="ECO:0000313" key="2">
    <source>
        <dbReference type="Proteomes" id="UP000694425"/>
    </source>
</evidence>
<reference evidence="1" key="2">
    <citation type="submission" date="2025-09" db="UniProtKB">
        <authorList>
            <consortium name="Ensembl"/>
        </authorList>
    </citation>
    <scope>IDENTIFICATION</scope>
</reference>
<protein>
    <submittedName>
        <fullName evidence="1">Uncharacterized protein</fullName>
    </submittedName>
</protein>
<accession>A0A8C7A1E3</accession>
<sequence length="96" mass="9880">MQVRERLQGVQARRFPRRARVAATAAEAAGAAGLLGPGGRQLCPAGAGGIRAGAGVSGRTRSMVRSGLGCLRGGGHLVLPSRRRLLGSRILQITLL</sequence>
<organism evidence="1 2">
    <name type="scientific">Neovison vison</name>
    <name type="common">American mink</name>
    <name type="synonym">Mustela vison</name>
    <dbReference type="NCBI Taxonomy" id="452646"/>
    <lineage>
        <taxon>Eukaryota</taxon>
        <taxon>Metazoa</taxon>
        <taxon>Chordata</taxon>
        <taxon>Craniata</taxon>
        <taxon>Vertebrata</taxon>
        <taxon>Euteleostomi</taxon>
        <taxon>Mammalia</taxon>
        <taxon>Eutheria</taxon>
        <taxon>Laurasiatheria</taxon>
        <taxon>Carnivora</taxon>
        <taxon>Caniformia</taxon>
        <taxon>Musteloidea</taxon>
        <taxon>Mustelidae</taxon>
        <taxon>Mustelinae</taxon>
        <taxon>Neogale</taxon>
    </lineage>
</organism>
<reference evidence="1" key="1">
    <citation type="submission" date="2025-08" db="UniProtKB">
        <authorList>
            <consortium name="Ensembl"/>
        </authorList>
    </citation>
    <scope>IDENTIFICATION</scope>
</reference>